<reference evidence="14" key="1">
    <citation type="submission" date="2020-10" db="EMBL/GenBank/DDBJ databases">
        <authorList>
            <person name="Gilroy R."/>
        </authorList>
    </citation>
    <scope>NUCLEOTIDE SEQUENCE</scope>
    <source>
        <strain evidence="14">ChiBcolR7-354</strain>
    </source>
</reference>
<keyword evidence="7" id="KW-0547">Nucleotide-binding</keyword>
<dbReference type="SUPFAM" id="SSF55874">
    <property type="entry name" value="ATPase domain of HSP90 chaperone/DNA topoisomerase II/histidine kinase"/>
    <property type="match status" value="1"/>
</dbReference>
<keyword evidence="5" id="KW-0597">Phosphoprotein</keyword>
<evidence type="ECO:0000256" key="6">
    <source>
        <dbReference type="ARBA" id="ARBA00022679"/>
    </source>
</evidence>
<dbReference type="Gene3D" id="6.10.340.10">
    <property type="match status" value="1"/>
</dbReference>
<evidence type="ECO:0000256" key="1">
    <source>
        <dbReference type="ARBA" id="ARBA00000085"/>
    </source>
</evidence>
<keyword evidence="11" id="KW-0812">Transmembrane</keyword>
<feature type="transmembrane region" description="Helical" evidence="11">
    <location>
        <begin position="150"/>
        <end position="175"/>
    </location>
</feature>
<keyword evidence="10" id="KW-0902">Two-component regulatory system</keyword>
<evidence type="ECO:0000259" key="13">
    <source>
        <dbReference type="PROSITE" id="PS50885"/>
    </source>
</evidence>
<dbReference type="Proteomes" id="UP000824262">
    <property type="component" value="Unassembled WGS sequence"/>
</dbReference>
<evidence type="ECO:0000256" key="2">
    <source>
        <dbReference type="ARBA" id="ARBA00004651"/>
    </source>
</evidence>
<evidence type="ECO:0000259" key="12">
    <source>
        <dbReference type="PROSITE" id="PS50109"/>
    </source>
</evidence>
<dbReference type="PROSITE" id="PS50885">
    <property type="entry name" value="HAMP"/>
    <property type="match status" value="1"/>
</dbReference>
<dbReference type="InterPro" id="IPR005467">
    <property type="entry name" value="His_kinase_dom"/>
</dbReference>
<organism evidence="14 15">
    <name type="scientific">Candidatus Scatomorpha intestinavium</name>
    <dbReference type="NCBI Taxonomy" id="2840922"/>
    <lineage>
        <taxon>Bacteria</taxon>
        <taxon>Bacillati</taxon>
        <taxon>Bacillota</taxon>
        <taxon>Clostridia</taxon>
        <taxon>Eubacteriales</taxon>
        <taxon>Candidatus Scatomorpha</taxon>
    </lineage>
</organism>
<evidence type="ECO:0000256" key="11">
    <source>
        <dbReference type="SAM" id="Phobius"/>
    </source>
</evidence>
<keyword evidence="11" id="KW-1133">Transmembrane helix</keyword>
<dbReference type="Gene3D" id="1.10.287.130">
    <property type="match status" value="1"/>
</dbReference>
<comment type="catalytic activity">
    <reaction evidence="1">
        <text>ATP + protein L-histidine = ADP + protein N-phospho-L-histidine.</text>
        <dbReference type="EC" id="2.7.13.3"/>
    </reaction>
</comment>
<keyword evidence="9" id="KW-0067">ATP-binding</keyword>
<comment type="subcellular location">
    <subcellularLocation>
        <location evidence="2">Cell membrane</location>
        <topology evidence="2">Multi-pass membrane protein</topology>
    </subcellularLocation>
</comment>
<dbReference type="Pfam" id="PF00672">
    <property type="entry name" value="HAMP"/>
    <property type="match status" value="1"/>
</dbReference>
<dbReference type="Pfam" id="PF02518">
    <property type="entry name" value="HATPase_c"/>
    <property type="match status" value="1"/>
</dbReference>
<proteinExistence type="predicted"/>
<evidence type="ECO:0000256" key="3">
    <source>
        <dbReference type="ARBA" id="ARBA00012438"/>
    </source>
</evidence>
<sequence>MGKVTERLRLARTRARERRVRTRRYFRDMSLTTAFIWYVVVAAVLATVVCSILVNALDGARIEMYFRYQELGERIEVPNGGRHDIYVSTDGSEVYTVYDAAGKVVAHGEVPYGEGSVEIGINTDTGMPNATYSLIVSPEYSASDRFLDRALAVLQVAALPICYIGALILCAVSFWRRKLNGPIRTLSAASERIAHNDLDFHIESSSQNELGRLCESFEAMRAELDRSNREIWAQMEERRRINAAFAHDLRTPLTVLKGRAAMLAEELPSNALSAAEAAEEVKVMQRHIARLERYVDAMASLQRFEDMEPHPQSVNVSELAREISDTASILCPGLSINVSCSGALVAEVDPEIVLQVAENILSNASRYAKSRLDISLSAAGGELTLSVEDDGCGFSPEALAKASAPFYKGRDSGPEHLGLGLNICDILCRRHGGALTVANTGRGAKLTARLRVDS</sequence>
<gene>
    <name evidence="14" type="ORF">IAB77_07760</name>
</gene>
<dbReference type="SUPFAM" id="SSF158472">
    <property type="entry name" value="HAMP domain-like"/>
    <property type="match status" value="1"/>
</dbReference>
<dbReference type="SUPFAM" id="SSF47384">
    <property type="entry name" value="Homodimeric domain of signal transducing histidine kinase"/>
    <property type="match status" value="1"/>
</dbReference>
<dbReference type="InterPro" id="IPR036097">
    <property type="entry name" value="HisK_dim/P_sf"/>
</dbReference>
<accession>A0A9D0ZEU5</accession>
<dbReference type="InterPro" id="IPR003594">
    <property type="entry name" value="HATPase_dom"/>
</dbReference>
<dbReference type="Gene3D" id="3.30.565.10">
    <property type="entry name" value="Histidine kinase-like ATPase, C-terminal domain"/>
    <property type="match status" value="1"/>
</dbReference>
<dbReference type="EC" id="2.7.13.3" evidence="3"/>
<evidence type="ECO:0000313" key="14">
    <source>
        <dbReference type="EMBL" id="HIQ79138.1"/>
    </source>
</evidence>
<comment type="caution">
    <text evidence="14">The sequence shown here is derived from an EMBL/GenBank/DDBJ whole genome shotgun (WGS) entry which is preliminary data.</text>
</comment>
<dbReference type="InterPro" id="IPR004358">
    <property type="entry name" value="Sig_transdc_His_kin-like_C"/>
</dbReference>
<dbReference type="SMART" id="SM00304">
    <property type="entry name" value="HAMP"/>
    <property type="match status" value="1"/>
</dbReference>
<dbReference type="EMBL" id="DVGA01000080">
    <property type="protein sequence ID" value="HIQ79138.1"/>
    <property type="molecule type" value="Genomic_DNA"/>
</dbReference>
<dbReference type="CDD" id="cd06225">
    <property type="entry name" value="HAMP"/>
    <property type="match status" value="1"/>
</dbReference>
<keyword evidence="11" id="KW-0472">Membrane</keyword>
<dbReference type="GO" id="GO:0005886">
    <property type="term" value="C:plasma membrane"/>
    <property type="evidence" value="ECO:0007669"/>
    <property type="project" value="UniProtKB-SubCell"/>
</dbReference>
<dbReference type="GO" id="GO:0000155">
    <property type="term" value="F:phosphorelay sensor kinase activity"/>
    <property type="evidence" value="ECO:0007669"/>
    <property type="project" value="InterPro"/>
</dbReference>
<dbReference type="AlphaFoldDB" id="A0A9D0ZEU5"/>
<feature type="transmembrane region" description="Helical" evidence="11">
    <location>
        <begin position="35"/>
        <end position="57"/>
    </location>
</feature>
<dbReference type="InterPro" id="IPR050980">
    <property type="entry name" value="2C_sensor_his_kinase"/>
</dbReference>
<evidence type="ECO:0000256" key="9">
    <source>
        <dbReference type="ARBA" id="ARBA00022840"/>
    </source>
</evidence>
<evidence type="ECO:0000256" key="4">
    <source>
        <dbReference type="ARBA" id="ARBA00022475"/>
    </source>
</evidence>
<evidence type="ECO:0000256" key="10">
    <source>
        <dbReference type="ARBA" id="ARBA00023012"/>
    </source>
</evidence>
<keyword evidence="8 14" id="KW-0418">Kinase</keyword>
<feature type="domain" description="Histidine kinase" evidence="12">
    <location>
        <begin position="244"/>
        <end position="454"/>
    </location>
</feature>
<dbReference type="InterPro" id="IPR036890">
    <property type="entry name" value="HATPase_C_sf"/>
</dbReference>
<dbReference type="Pfam" id="PF00512">
    <property type="entry name" value="HisKA"/>
    <property type="match status" value="1"/>
</dbReference>
<dbReference type="PANTHER" id="PTHR44936">
    <property type="entry name" value="SENSOR PROTEIN CREC"/>
    <property type="match status" value="1"/>
</dbReference>
<dbReference type="PROSITE" id="PS50109">
    <property type="entry name" value="HIS_KIN"/>
    <property type="match status" value="1"/>
</dbReference>
<protein>
    <recommendedName>
        <fullName evidence="3">histidine kinase</fullName>
        <ecNumber evidence="3">2.7.13.3</ecNumber>
    </recommendedName>
</protein>
<dbReference type="PANTHER" id="PTHR44936:SF10">
    <property type="entry name" value="SENSOR PROTEIN RSTB"/>
    <property type="match status" value="1"/>
</dbReference>
<keyword evidence="4" id="KW-1003">Cell membrane</keyword>
<name>A0A9D0ZEU5_9FIRM</name>
<reference evidence="14" key="2">
    <citation type="journal article" date="2021" name="PeerJ">
        <title>Extensive microbial diversity within the chicken gut microbiome revealed by metagenomics and culture.</title>
        <authorList>
            <person name="Gilroy R."/>
            <person name="Ravi A."/>
            <person name="Getino M."/>
            <person name="Pursley I."/>
            <person name="Horton D.L."/>
            <person name="Alikhan N.F."/>
            <person name="Baker D."/>
            <person name="Gharbi K."/>
            <person name="Hall N."/>
            <person name="Watson M."/>
            <person name="Adriaenssens E.M."/>
            <person name="Foster-Nyarko E."/>
            <person name="Jarju S."/>
            <person name="Secka A."/>
            <person name="Antonio M."/>
            <person name="Oren A."/>
            <person name="Chaudhuri R.R."/>
            <person name="La Ragione R."/>
            <person name="Hildebrand F."/>
            <person name="Pallen M.J."/>
        </authorList>
    </citation>
    <scope>NUCLEOTIDE SEQUENCE</scope>
    <source>
        <strain evidence="14">ChiBcolR7-354</strain>
    </source>
</reference>
<dbReference type="GO" id="GO:0005524">
    <property type="term" value="F:ATP binding"/>
    <property type="evidence" value="ECO:0007669"/>
    <property type="project" value="UniProtKB-KW"/>
</dbReference>
<keyword evidence="6" id="KW-0808">Transferase</keyword>
<dbReference type="PRINTS" id="PR00344">
    <property type="entry name" value="BCTRLSENSOR"/>
</dbReference>
<evidence type="ECO:0000256" key="5">
    <source>
        <dbReference type="ARBA" id="ARBA00022553"/>
    </source>
</evidence>
<dbReference type="InterPro" id="IPR003660">
    <property type="entry name" value="HAMP_dom"/>
</dbReference>
<dbReference type="SMART" id="SM00388">
    <property type="entry name" value="HisKA"/>
    <property type="match status" value="1"/>
</dbReference>
<feature type="domain" description="HAMP" evidence="13">
    <location>
        <begin position="177"/>
        <end position="229"/>
    </location>
</feature>
<dbReference type="CDD" id="cd00082">
    <property type="entry name" value="HisKA"/>
    <property type="match status" value="1"/>
</dbReference>
<evidence type="ECO:0000256" key="8">
    <source>
        <dbReference type="ARBA" id="ARBA00022777"/>
    </source>
</evidence>
<dbReference type="SMART" id="SM00387">
    <property type="entry name" value="HATPase_c"/>
    <property type="match status" value="1"/>
</dbReference>
<evidence type="ECO:0000313" key="15">
    <source>
        <dbReference type="Proteomes" id="UP000824262"/>
    </source>
</evidence>
<evidence type="ECO:0000256" key="7">
    <source>
        <dbReference type="ARBA" id="ARBA00022741"/>
    </source>
</evidence>
<dbReference type="InterPro" id="IPR003661">
    <property type="entry name" value="HisK_dim/P_dom"/>
</dbReference>